<accession>A0ABR4DY41</accession>
<organism evidence="1 2">
    <name type="scientific">Diaporthe vaccinii</name>
    <dbReference type="NCBI Taxonomy" id="105482"/>
    <lineage>
        <taxon>Eukaryota</taxon>
        <taxon>Fungi</taxon>
        <taxon>Dikarya</taxon>
        <taxon>Ascomycota</taxon>
        <taxon>Pezizomycotina</taxon>
        <taxon>Sordariomycetes</taxon>
        <taxon>Sordariomycetidae</taxon>
        <taxon>Diaporthales</taxon>
        <taxon>Diaporthaceae</taxon>
        <taxon>Diaporthe</taxon>
        <taxon>Diaporthe eres species complex</taxon>
    </lineage>
</organism>
<dbReference type="Proteomes" id="UP001600888">
    <property type="component" value="Unassembled WGS sequence"/>
</dbReference>
<dbReference type="EMBL" id="JBAWTH010000142">
    <property type="protein sequence ID" value="KAL2275079.1"/>
    <property type="molecule type" value="Genomic_DNA"/>
</dbReference>
<evidence type="ECO:0000313" key="1">
    <source>
        <dbReference type="EMBL" id="KAL2275079.1"/>
    </source>
</evidence>
<keyword evidence="2" id="KW-1185">Reference proteome</keyword>
<gene>
    <name evidence="1" type="ORF">FJTKL_02532</name>
</gene>
<reference evidence="1 2" key="1">
    <citation type="submission" date="2024-03" db="EMBL/GenBank/DDBJ databases">
        <title>A high-quality draft genome sequence of Diaporthe vaccinii, a causative agent of upright dieback and viscid rot disease in cranberry plants.</title>
        <authorList>
            <person name="Sarrasin M."/>
            <person name="Lang B.F."/>
            <person name="Burger G."/>
        </authorList>
    </citation>
    <scope>NUCLEOTIDE SEQUENCE [LARGE SCALE GENOMIC DNA]</scope>
    <source>
        <strain evidence="1 2">IS7</strain>
    </source>
</reference>
<sequence length="67" mass="7724">MVSADCAEKRQSFPLEILLQYIQAEGRHYRSCSDLPVRCQNPKRPVPNSCNHFLMRSPTLHSQLPMP</sequence>
<proteinExistence type="predicted"/>
<evidence type="ECO:0000313" key="2">
    <source>
        <dbReference type="Proteomes" id="UP001600888"/>
    </source>
</evidence>
<comment type="caution">
    <text evidence="1">The sequence shown here is derived from an EMBL/GenBank/DDBJ whole genome shotgun (WGS) entry which is preliminary data.</text>
</comment>
<protein>
    <submittedName>
        <fullName evidence="1">Uncharacterized protein</fullName>
    </submittedName>
</protein>
<name>A0ABR4DY41_9PEZI</name>